<dbReference type="Proteomes" id="UP000076532">
    <property type="component" value="Unassembled WGS sequence"/>
</dbReference>
<evidence type="ECO:0000313" key="2">
    <source>
        <dbReference type="EMBL" id="KZP10577.1"/>
    </source>
</evidence>
<accession>A0A165ZH13</accession>
<sequence length="99" mass="11316">MLHSREICGGEVPGEGKGRDERPEEGKWIGDEKWHSRGTHTALNTSETTSRLKATVQRRPTHPKKIVLVQKTYTQFELLARALDTDERNIFKKRGYLAA</sequence>
<dbReference type="AlphaFoldDB" id="A0A165ZH13"/>
<name>A0A165ZH13_9AGAM</name>
<feature type="compositionally biased region" description="Basic and acidic residues" evidence="1">
    <location>
        <begin position="1"/>
        <end position="35"/>
    </location>
</feature>
<evidence type="ECO:0000313" key="3">
    <source>
        <dbReference type="Proteomes" id="UP000076532"/>
    </source>
</evidence>
<proteinExistence type="predicted"/>
<evidence type="ECO:0000256" key="1">
    <source>
        <dbReference type="SAM" id="MobiDB-lite"/>
    </source>
</evidence>
<feature type="compositionally biased region" description="Polar residues" evidence="1">
    <location>
        <begin position="39"/>
        <end position="52"/>
    </location>
</feature>
<gene>
    <name evidence="2" type="ORF">FIBSPDRAFT_872460</name>
</gene>
<organism evidence="2 3">
    <name type="scientific">Athelia psychrophila</name>
    <dbReference type="NCBI Taxonomy" id="1759441"/>
    <lineage>
        <taxon>Eukaryota</taxon>
        <taxon>Fungi</taxon>
        <taxon>Dikarya</taxon>
        <taxon>Basidiomycota</taxon>
        <taxon>Agaricomycotina</taxon>
        <taxon>Agaricomycetes</taxon>
        <taxon>Agaricomycetidae</taxon>
        <taxon>Atheliales</taxon>
        <taxon>Atheliaceae</taxon>
        <taxon>Athelia</taxon>
    </lineage>
</organism>
<feature type="region of interest" description="Disordered" evidence="1">
    <location>
        <begin position="1"/>
        <end position="58"/>
    </location>
</feature>
<reference evidence="2 3" key="1">
    <citation type="journal article" date="2016" name="Mol. Biol. Evol.">
        <title>Comparative Genomics of Early-Diverging Mushroom-Forming Fungi Provides Insights into the Origins of Lignocellulose Decay Capabilities.</title>
        <authorList>
            <person name="Nagy L.G."/>
            <person name="Riley R."/>
            <person name="Tritt A."/>
            <person name="Adam C."/>
            <person name="Daum C."/>
            <person name="Floudas D."/>
            <person name="Sun H."/>
            <person name="Yadav J.S."/>
            <person name="Pangilinan J."/>
            <person name="Larsson K.H."/>
            <person name="Matsuura K."/>
            <person name="Barry K."/>
            <person name="Labutti K."/>
            <person name="Kuo R."/>
            <person name="Ohm R.A."/>
            <person name="Bhattacharya S.S."/>
            <person name="Shirouzu T."/>
            <person name="Yoshinaga Y."/>
            <person name="Martin F.M."/>
            <person name="Grigoriev I.V."/>
            <person name="Hibbett D.S."/>
        </authorList>
    </citation>
    <scope>NUCLEOTIDE SEQUENCE [LARGE SCALE GENOMIC DNA]</scope>
    <source>
        <strain evidence="2 3">CBS 109695</strain>
    </source>
</reference>
<keyword evidence="3" id="KW-1185">Reference proteome</keyword>
<dbReference type="EMBL" id="KV417677">
    <property type="protein sequence ID" value="KZP10577.1"/>
    <property type="molecule type" value="Genomic_DNA"/>
</dbReference>
<dbReference type="OrthoDB" id="78296at2759"/>
<protein>
    <submittedName>
        <fullName evidence="2">Uncharacterized protein</fullName>
    </submittedName>
</protein>